<proteinExistence type="predicted"/>
<feature type="transmembrane region" description="Helical" evidence="1">
    <location>
        <begin position="23"/>
        <end position="47"/>
    </location>
</feature>
<protein>
    <submittedName>
        <fullName evidence="2">Uncharacterized protein</fullName>
    </submittedName>
</protein>
<dbReference type="Proteomes" id="UP000247409">
    <property type="component" value="Unassembled WGS sequence"/>
</dbReference>
<dbReference type="AlphaFoldDB" id="A0A2V3IN15"/>
<reference evidence="2 3" key="1">
    <citation type="journal article" date="2018" name="Mol. Biol. Evol.">
        <title>Analysis of the draft genome of the red seaweed Gracilariopsis chorda provides insights into genome size evolution in Rhodophyta.</title>
        <authorList>
            <person name="Lee J."/>
            <person name="Yang E.C."/>
            <person name="Graf L."/>
            <person name="Yang J.H."/>
            <person name="Qiu H."/>
            <person name="Zel Zion U."/>
            <person name="Chan C.X."/>
            <person name="Stephens T.G."/>
            <person name="Weber A.P.M."/>
            <person name="Boo G.H."/>
            <person name="Boo S.M."/>
            <person name="Kim K.M."/>
            <person name="Shin Y."/>
            <person name="Jung M."/>
            <person name="Lee S.J."/>
            <person name="Yim H.S."/>
            <person name="Lee J.H."/>
            <person name="Bhattacharya D."/>
            <person name="Yoon H.S."/>
        </authorList>
    </citation>
    <scope>NUCLEOTIDE SEQUENCE [LARGE SCALE GENOMIC DNA]</scope>
    <source>
        <strain evidence="2 3">SKKU-2015</strain>
        <tissue evidence="2">Whole body</tissue>
    </source>
</reference>
<dbReference type="OrthoDB" id="10623712at2759"/>
<keyword evidence="1" id="KW-0472">Membrane</keyword>
<keyword evidence="3" id="KW-1185">Reference proteome</keyword>
<evidence type="ECO:0000313" key="2">
    <source>
        <dbReference type="EMBL" id="PXF43476.1"/>
    </source>
</evidence>
<gene>
    <name evidence="2" type="ORF">BWQ96_06769</name>
</gene>
<evidence type="ECO:0000256" key="1">
    <source>
        <dbReference type="SAM" id="Phobius"/>
    </source>
</evidence>
<keyword evidence="1" id="KW-0812">Transmembrane</keyword>
<evidence type="ECO:0000313" key="3">
    <source>
        <dbReference type="Proteomes" id="UP000247409"/>
    </source>
</evidence>
<keyword evidence="1" id="KW-1133">Transmembrane helix</keyword>
<sequence>MSRAPFSVEPVSTFNRFSTDEMINAYIGGAIVLVILVELSNIFRAVLYGTRALDKRAINRYSIFERLADMRHLSTLLTGRESPAHYHTDRAPNIIQQNAPISRNFWVLCVPTLAAVLLLSAEFASIYAGTTTPSPITANTNFDPLLALSTTARRTSQGNGCDDFFVPSRGVRQAAKVLKCITNSSVPRNPRITWEEARISLKSTINSNTHTMLVQTGEDMHTIVRISIEIRSIGQGTQQMGVFRWDIDYNHTLEVFNGIINGTLEVLDLTPDSNVWHSSGC</sequence>
<organism evidence="2 3">
    <name type="scientific">Gracilariopsis chorda</name>
    <dbReference type="NCBI Taxonomy" id="448386"/>
    <lineage>
        <taxon>Eukaryota</taxon>
        <taxon>Rhodophyta</taxon>
        <taxon>Florideophyceae</taxon>
        <taxon>Rhodymeniophycidae</taxon>
        <taxon>Gracilariales</taxon>
        <taxon>Gracilariaceae</taxon>
        <taxon>Gracilariopsis</taxon>
    </lineage>
</organism>
<dbReference type="EMBL" id="NBIV01000124">
    <property type="protein sequence ID" value="PXF43476.1"/>
    <property type="molecule type" value="Genomic_DNA"/>
</dbReference>
<name>A0A2V3IN15_9FLOR</name>
<comment type="caution">
    <text evidence="2">The sequence shown here is derived from an EMBL/GenBank/DDBJ whole genome shotgun (WGS) entry which is preliminary data.</text>
</comment>
<accession>A0A2V3IN15</accession>
<feature type="transmembrane region" description="Helical" evidence="1">
    <location>
        <begin position="105"/>
        <end position="128"/>
    </location>
</feature>